<dbReference type="GO" id="GO:0006508">
    <property type="term" value="P:proteolysis"/>
    <property type="evidence" value="ECO:0007669"/>
    <property type="project" value="UniProtKB-KW"/>
</dbReference>
<feature type="transmembrane region" description="Helical" evidence="8">
    <location>
        <begin position="114"/>
        <end position="140"/>
    </location>
</feature>
<comment type="caution">
    <text evidence="9">The sequence shown here is derived from an EMBL/GenBank/DDBJ whole genome shotgun (WGS) entry which is preliminary data.</text>
</comment>
<dbReference type="Pfam" id="PF21646">
    <property type="entry name" value="ACTMAP-like_C"/>
    <property type="match status" value="1"/>
</dbReference>
<keyword evidence="1" id="KW-0031">Aminopeptidase</keyword>
<proteinExistence type="inferred from homology"/>
<dbReference type="InterPro" id="IPR040043">
    <property type="entry name" value="ACTMAP"/>
</dbReference>
<accession>A0AAD9JC01</accession>
<dbReference type="Proteomes" id="UP001208570">
    <property type="component" value="Unassembled WGS sequence"/>
</dbReference>
<evidence type="ECO:0000256" key="8">
    <source>
        <dbReference type="SAM" id="Phobius"/>
    </source>
</evidence>
<name>A0AAD9JC01_9ANNE</name>
<dbReference type="EMBL" id="JAODUP010000427">
    <property type="protein sequence ID" value="KAK2150032.1"/>
    <property type="molecule type" value="Genomic_DNA"/>
</dbReference>
<protein>
    <recommendedName>
        <fullName evidence="5">Actin maturation protease</fullName>
    </recommendedName>
    <alternativeName>
        <fullName evidence="6">Actin aminopeptidase ACTMAP</fullName>
    </alternativeName>
</protein>
<reference evidence="9" key="1">
    <citation type="journal article" date="2023" name="Mol. Biol. Evol.">
        <title>Third-Generation Sequencing Reveals the Adaptive Role of the Epigenome in Three Deep-Sea Polychaetes.</title>
        <authorList>
            <person name="Perez M."/>
            <person name="Aroh O."/>
            <person name="Sun Y."/>
            <person name="Lan Y."/>
            <person name="Juniper S.K."/>
            <person name="Young C.R."/>
            <person name="Angers B."/>
            <person name="Qian P.Y."/>
        </authorList>
    </citation>
    <scope>NUCLEOTIDE SEQUENCE</scope>
    <source>
        <strain evidence="9">P08H-3</strain>
    </source>
</reference>
<dbReference type="AlphaFoldDB" id="A0AAD9JC01"/>
<evidence type="ECO:0000256" key="4">
    <source>
        <dbReference type="ARBA" id="ARBA00034725"/>
    </source>
</evidence>
<evidence type="ECO:0000256" key="5">
    <source>
        <dbReference type="ARBA" id="ARBA00034848"/>
    </source>
</evidence>
<keyword evidence="8" id="KW-0812">Transmembrane</keyword>
<evidence type="ECO:0000256" key="3">
    <source>
        <dbReference type="ARBA" id="ARBA00022801"/>
    </source>
</evidence>
<evidence type="ECO:0000313" key="10">
    <source>
        <dbReference type="Proteomes" id="UP001208570"/>
    </source>
</evidence>
<keyword evidence="3" id="KW-0378">Hydrolase</keyword>
<evidence type="ECO:0000256" key="6">
    <source>
        <dbReference type="ARBA" id="ARBA00034908"/>
    </source>
</evidence>
<dbReference type="PANTHER" id="PTHR28631">
    <property type="entry name" value="UPF0692 PROTEIN C19ORF54"/>
    <property type="match status" value="1"/>
</dbReference>
<evidence type="ECO:0000313" key="9">
    <source>
        <dbReference type="EMBL" id="KAK2150032.1"/>
    </source>
</evidence>
<evidence type="ECO:0000256" key="1">
    <source>
        <dbReference type="ARBA" id="ARBA00022438"/>
    </source>
</evidence>
<comment type="catalytic activity">
    <reaction evidence="7">
        <text>N-terminal N(alpha)-acetyl-L-cysteinyl-L-aspartyl-[protein] + H2O = N-terminal L-aspartyl-[protein] + N-acetyl-L-cysteine</text>
        <dbReference type="Rhea" id="RHEA:74579"/>
        <dbReference type="Rhea" id="RHEA-COMP:12669"/>
        <dbReference type="Rhea" id="RHEA-COMP:18395"/>
        <dbReference type="ChEBI" id="CHEBI:15377"/>
        <dbReference type="ChEBI" id="CHEBI:64720"/>
        <dbReference type="ChEBI" id="CHEBI:78236"/>
        <dbReference type="ChEBI" id="CHEBI:193599"/>
    </reaction>
    <physiologicalReaction direction="left-to-right" evidence="7">
        <dbReference type="Rhea" id="RHEA:74580"/>
    </physiologicalReaction>
</comment>
<keyword evidence="8" id="KW-0472">Membrane</keyword>
<keyword evidence="2" id="KW-0645">Protease</keyword>
<evidence type="ECO:0000256" key="7">
    <source>
        <dbReference type="ARBA" id="ARBA00049041"/>
    </source>
</evidence>
<gene>
    <name evidence="9" type="ORF">LSH36_427g06047</name>
</gene>
<comment type="similarity">
    <text evidence="4">Belongs to the ACTMAP family.</text>
</comment>
<dbReference type="GO" id="GO:0004177">
    <property type="term" value="F:aminopeptidase activity"/>
    <property type="evidence" value="ECO:0007669"/>
    <property type="project" value="UniProtKB-KW"/>
</dbReference>
<dbReference type="PANTHER" id="PTHR28631:SF1">
    <property type="entry name" value="ACTIN MATURATION PROTEASE"/>
    <property type="match status" value="1"/>
</dbReference>
<sequence>MRKGRKLKTDREKTRCAEEEEDERKFTEKDEERLKGDGDILAKKEKDLTQCQKVADELFSQGNILLTKAIKRKEICRCSGSTRHVGCSKEQDETCSKNVEDCSGKSLQYIFLDLAIVIEIFVIYSVSVCHVCGLVALSMASQVICSAPVPADSLLDVAVKCGFTKQGEMFSAEELSHLAKSELHCCSHIVKGSAIYRQAELVKHLLEDHIVIIPFGIVY</sequence>
<keyword evidence="10" id="KW-1185">Reference proteome</keyword>
<organism evidence="9 10">
    <name type="scientific">Paralvinella palmiformis</name>
    <dbReference type="NCBI Taxonomy" id="53620"/>
    <lineage>
        <taxon>Eukaryota</taxon>
        <taxon>Metazoa</taxon>
        <taxon>Spiralia</taxon>
        <taxon>Lophotrochozoa</taxon>
        <taxon>Annelida</taxon>
        <taxon>Polychaeta</taxon>
        <taxon>Sedentaria</taxon>
        <taxon>Canalipalpata</taxon>
        <taxon>Terebellida</taxon>
        <taxon>Terebelliformia</taxon>
        <taxon>Alvinellidae</taxon>
        <taxon>Paralvinella</taxon>
    </lineage>
</organism>
<evidence type="ECO:0000256" key="2">
    <source>
        <dbReference type="ARBA" id="ARBA00022670"/>
    </source>
</evidence>
<keyword evidence="8" id="KW-1133">Transmembrane helix</keyword>